<proteinExistence type="predicted"/>
<evidence type="ECO:0000256" key="1">
    <source>
        <dbReference type="ARBA" id="ARBA00023002"/>
    </source>
</evidence>
<dbReference type="PANTHER" id="PTHR43157:SF31">
    <property type="entry name" value="PHOSPHATIDYLINOSITOL-GLYCAN BIOSYNTHESIS CLASS F PROTEIN"/>
    <property type="match status" value="1"/>
</dbReference>
<dbReference type="SUPFAM" id="SSF51735">
    <property type="entry name" value="NAD(P)-binding Rossmann-fold domains"/>
    <property type="match status" value="1"/>
</dbReference>
<dbReference type="AlphaFoldDB" id="I0YQ36"/>
<keyword evidence="3" id="KW-1185">Reference proteome</keyword>
<dbReference type="KEGG" id="csl:COCSUDRAFT_57652"/>
<gene>
    <name evidence="2" type="ORF">COCSUDRAFT_57652</name>
</gene>
<dbReference type="PANTHER" id="PTHR43157">
    <property type="entry name" value="PHOSPHATIDYLINOSITOL-GLYCAN BIOSYNTHESIS CLASS F PROTEIN-RELATED"/>
    <property type="match status" value="1"/>
</dbReference>
<name>I0YQ36_COCSC</name>
<dbReference type="Proteomes" id="UP000007264">
    <property type="component" value="Unassembled WGS sequence"/>
</dbReference>
<evidence type="ECO:0000313" key="2">
    <source>
        <dbReference type="EMBL" id="EIE20505.1"/>
    </source>
</evidence>
<dbReference type="OrthoDB" id="511868at2759"/>
<dbReference type="Pfam" id="PF00106">
    <property type="entry name" value="adh_short"/>
    <property type="match status" value="1"/>
</dbReference>
<dbReference type="EMBL" id="AGSI01000015">
    <property type="protein sequence ID" value="EIE20505.1"/>
    <property type="molecule type" value="Genomic_DNA"/>
</dbReference>
<sequence>MPLDVGSFEKIRSFVKEFRAKNCPLHILVNNAGIHVPGGNAPEKSGQRTPEGFEVTLGTNYFGHLLLTELLMDKLKESAPSRIVNQGSPIEQLSGGVYWDDLKGENKHSSDMQVYGASKLYNIMVAKAWNEKLKGTGVEAFSAHPGISSTEVFDKTDKKKPMGAFVSTINPLVGQHPERGASPLLYAAASPDLTGKGGAFIGGPVGALAVIANLDQFKDRETFSSEAKHLEDCMRLYEESLKLIEPGLRDL</sequence>
<comment type="caution">
    <text evidence="2">The sequence shown here is derived from an EMBL/GenBank/DDBJ whole genome shotgun (WGS) entry which is preliminary data.</text>
</comment>
<dbReference type="Gene3D" id="3.40.50.720">
    <property type="entry name" value="NAD(P)-binding Rossmann-like Domain"/>
    <property type="match status" value="1"/>
</dbReference>
<dbReference type="GeneID" id="17038481"/>
<protein>
    <submittedName>
        <fullName evidence="2">NAD(P)-binding protein</fullName>
    </submittedName>
</protein>
<dbReference type="GO" id="GO:0016491">
    <property type="term" value="F:oxidoreductase activity"/>
    <property type="evidence" value="ECO:0007669"/>
    <property type="project" value="UniProtKB-KW"/>
</dbReference>
<dbReference type="eggNOG" id="KOG1208">
    <property type="taxonomic scope" value="Eukaryota"/>
</dbReference>
<evidence type="ECO:0000313" key="3">
    <source>
        <dbReference type="Proteomes" id="UP000007264"/>
    </source>
</evidence>
<dbReference type="InterPro" id="IPR002347">
    <property type="entry name" value="SDR_fam"/>
</dbReference>
<organism evidence="2 3">
    <name type="scientific">Coccomyxa subellipsoidea (strain C-169)</name>
    <name type="common">Green microalga</name>
    <dbReference type="NCBI Taxonomy" id="574566"/>
    <lineage>
        <taxon>Eukaryota</taxon>
        <taxon>Viridiplantae</taxon>
        <taxon>Chlorophyta</taxon>
        <taxon>core chlorophytes</taxon>
        <taxon>Trebouxiophyceae</taxon>
        <taxon>Trebouxiophyceae incertae sedis</taxon>
        <taxon>Coccomyxaceae</taxon>
        <taxon>Coccomyxa</taxon>
        <taxon>Coccomyxa subellipsoidea</taxon>
    </lineage>
</organism>
<dbReference type="InterPro" id="IPR036291">
    <property type="entry name" value="NAD(P)-bd_dom_sf"/>
</dbReference>
<dbReference type="RefSeq" id="XP_005645049.1">
    <property type="nucleotide sequence ID" value="XM_005644992.1"/>
</dbReference>
<accession>I0YQ36</accession>
<keyword evidence="1" id="KW-0560">Oxidoreductase</keyword>
<reference evidence="2 3" key="1">
    <citation type="journal article" date="2012" name="Genome Biol.">
        <title>The genome of the polar eukaryotic microalga coccomyxa subellipsoidea reveals traits of cold adaptation.</title>
        <authorList>
            <person name="Blanc G."/>
            <person name="Agarkova I."/>
            <person name="Grimwood J."/>
            <person name="Kuo A."/>
            <person name="Brueggeman A."/>
            <person name="Dunigan D."/>
            <person name="Gurnon J."/>
            <person name="Ladunga I."/>
            <person name="Lindquist E."/>
            <person name="Lucas S."/>
            <person name="Pangilinan J."/>
            <person name="Proschold T."/>
            <person name="Salamov A."/>
            <person name="Schmutz J."/>
            <person name="Weeks D."/>
            <person name="Yamada T."/>
            <person name="Claverie J.M."/>
            <person name="Grigoriev I."/>
            <person name="Van Etten J."/>
            <person name="Lomsadze A."/>
            <person name="Borodovsky M."/>
        </authorList>
    </citation>
    <scope>NUCLEOTIDE SEQUENCE [LARGE SCALE GENOMIC DNA]</scope>
    <source>
        <strain evidence="2 3">C-169</strain>
    </source>
</reference>